<dbReference type="Gene3D" id="1.10.1330.10">
    <property type="entry name" value="Dockerin domain"/>
    <property type="match status" value="1"/>
</dbReference>
<name>A0A1F5YFG9_9BACT</name>
<dbReference type="InterPro" id="IPR016134">
    <property type="entry name" value="Dockerin_dom"/>
</dbReference>
<sequence length="814" mass="91718">MKYFTMSFLIVVLLLAQPLRADYQLVDHPRMFITKASLPDLAWRCYHDTLIAGDYALMKQEADYFVGRGVLKQPTSEWHPPYELISSGICYLVERELGNDSARVYADAVIKYWGDGLILTNIGNKHFGYYALVYDWIYDAMTPEQRIKCGDYLSVWLRWYTGQPEITLLYGDWLYNQTWGPAHLNIGNTRDGITPKLFVALALSGSGVSREADCKQFLDSFYNRIPPECIPLFDLMGGVWSESYGHGSYGPTRVIPWAFEAWRTATGINLFELGTPTTYLKEINQWVYHLTVPFSNRTAYIDDNDGGELYSSWMPTAPILGARYKDQTANYAAAHYNRGGWSTSWKTLPWQRLLCYDPSVPEKTPGQENWLSARLFTGAGHIYMRSRWDDPNATWAFFGVGPLYAGHSRDDEGNFLIARKGWLVLRAGGEGHNDDDYYAGGSMPFNIVTVYDKNEQYRRTDPGSEALAGGGTKNENDGGLIRRVYTGRTAEGGNRQERGHITAFKHDWRYTYAAADISLGYTRTKINEITRQFFYLRGRREFFVIFDRADSKSAAFPKTWLLHMPAEPSVNGTGTTLTAGHVYSYADADIATWLSDPAGISSVLSSGKSRAFLKTLLPAQRTITKRGGSGHDFWGNPHESTAQYNHYGQASGQIPVVPWRLEVEPVVQASRDYFLHVLEIADENDTQMSDVSLLDQNPDEYGVRIVPRDSEPVEIYFNRTGELSGRVKFAETGLEQLPTEVDTLIQSGGRGDINGDGRLSIMDAVEVLIAVIKNSEHTRYDFNQDGVCSIADVIELLFYVRKSAEYPALAGNTE</sequence>
<dbReference type="Gene3D" id="1.50.10.100">
    <property type="entry name" value="Chondroitin AC/alginate lyase"/>
    <property type="match status" value="1"/>
</dbReference>
<evidence type="ECO:0000256" key="1">
    <source>
        <dbReference type="SAM" id="MobiDB-lite"/>
    </source>
</evidence>
<dbReference type="EMBL" id="MFIV01000080">
    <property type="protein sequence ID" value="OGF98591.1"/>
    <property type="molecule type" value="Genomic_DNA"/>
</dbReference>
<dbReference type="GO" id="GO:0000272">
    <property type="term" value="P:polysaccharide catabolic process"/>
    <property type="evidence" value="ECO:0007669"/>
    <property type="project" value="InterPro"/>
</dbReference>
<dbReference type="AlphaFoldDB" id="A0A1F5YFG9"/>
<comment type="caution">
    <text evidence="3">The sequence shown here is derived from an EMBL/GenBank/DDBJ whole genome shotgun (WGS) entry which is preliminary data.</text>
</comment>
<dbReference type="PROSITE" id="PS51766">
    <property type="entry name" value="DOCKERIN"/>
    <property type="match status" value="1"/>
</dbReference>
<feature type="domain" description="Dockerin" evidence="2">
    <location>
        <begin position="746"/>
        <end position="808"/>
    </location>
</feature>
<dbReference type="InterPro" id="IPR036439">
    <property type="entry name" value="Dockerin_dom_sf"/>
</dbReference>
<dbReference type="Gene3D" id="2.70.98.70">
    <property type="match status" value="1"/>
</dbReference>
<dbReference type="CDD" id="cd14256">
    <property type="entry name" value="Dockerin_I"/>
    <property type="match status" value="1"/>
</dbReference>
<evidence type="ECO:0000313" key="4">
    <source>
        <dbReference type="Proteomes" id="UP000176992"/>
    </source>
</evidence>
<dbReference type="SUPFAM" id="SSF63446">
    <property type="entry name" value="Type I dockerin domain"/>
    <property type="match status" value="1"/>
</dbReference>
<evidence type="ECO:0000313" key="3">
    <source>
        <dbReference type="EMBL" id="OGF98591.1"/>
    </source>
</evidence>
<organism evidence="3 4">
    <name type="scientific">Candidatus Glassbacteria bacterium GWA2_58_10</name>
    <dbReference type="NCBI Taxonomy" id="1817865"/>
    <lineage>
        <taxon>Bacteria</taxon>
        <taxon>Candidatus Glassiibacteriota</taxon>
    </lineage>
</organism>
<reference evidence="3 4" key="1">
    <citation type="journal article" date="2016" name="Nat. Commun.">
        <title>Thousands of microbial genomes shed light on interconnected biogeochemical processes in an aquifer system.</title>
        <authorList>
            <person name="Anantharaman K."/>
            <person name="Brown C.T."/>
            <person name="Hug L.A."/>
            <person name="Sharon I."/>
            <person name="Castelle C.J."/>
            <person name="Probst A.J."/>
            <person name="Thomas B.C."/>
            <person name="Singh A."/>
            <person name="Wilkins M.J."/>
            <person name="Karaoz U."/>
            <person name="Brodie E.L."/>
            <person name="Williams K.H."/>
            <person name="Hubbard S.S."/>
            <person name="Banfield J.F."/>
        </authorList>
    </citation>
    <scope>NUCLEOTIDE SEQUENCE [LARGE SCALE GENOMIC DNA]</scope>
</reference>
<protein>
    <recommendedName>
        <fullName evidence="2">Dockerin domain-containing protein</fullName>
    </recommendedName>
</protein>
<accession>A0A1F5YFG9</accession>
<dbReference type="Proteomes" id="UP000176992">
    <property type="component" value="Unassembled WGS sequence"/>
</dbReference>
<dbReference type="InterPro" id="IPR008929">
    <property type="entry name" value="Chondroitin_lyas"/>
</dbReference>
<evidence type="ECO:0000259" key="2">
    <source>
        <dbReference type="PROSITE" id="PS51766"/>
    </source>
</evidence>
<proteinExistence type="predicted"/>
<feature type="region of interest" description="Disordered" evidence="1">
    <location>
        <begin position="460"/>
        <end position="479"/>
    </location>
</feature>
<gene>
    <name evidence="3" type="ORF">A2Z86_05845</name>
</gene>